<evidence type="ECO:0000256" key="1">
    <source>
        <dbReference type="SAM" id="Phobius"/>
    </source>
</evidence>
<feature type="transmembrane region" description="Helical" evidence="1">
    <location>
        <begin position="6"/>
        <end position="27"/>
    </location>
</feature>
<keyword evidence="1" id="KW-0472">Membrane</keyword>
<dbReference type="AlphaFoldDB" id="A0A6B0UD37"/>
<proteinExistence type="predicted"/>
<dbReference type="EMBL" id="GIFC01005084">
    <property type="protein sequence ID" value="MXU87167.1"/>
    <property type="molecule type" value="Transcribed_RNA"/>
</dbReference>
<protein>
    <submittedName>
        <fullName evidence="2">Putative secreted protein</fullName>
    </submittedName>
</protein>
<reference evidence="2" key="1">
    <citation type="submission" date="2019-12" db="EMBL/GenBank/DDBJ databases">
        <title>An insight into the sialome of adult female Ixodes ricinus ticks feeding for 6 days.</title>
        <authorList>
            <person name="Perner J."/>
            <person name="Ribeiro J.M.C."/>
        </authorList>
    </citation>
    <scope>NUCLEOTIDE SEQUENCE</scope>
    <source>
        <strain evidence="2">Semi-engorged</strain>
        <tissue evidence="2">Salivary glands</tissue>
    </source>
</reference>
<keyword evidence="1" id="KW-0812">Transmembrane</keyword>
<name>A0A6B0UD37_IXORI</name>
<organism evidence="2">
    <name type="scientific">Ixodes ricinus</name>
    <name type="common">Common tick</name>
    <name type="synonym">Acarus ricinus</name>
    <dbReference type="NCBI Taxonomy" id="34613"/>
    <lineage>
        <taxon>Eukaryota</taxon>
        <taxon>Metazoa</taxon>
        <taxon>Ecdysozoa</taxon>
        <taxon>Arthropoda</taxon>
        <taxon>Chelicerata</taxon>
        <taxon>Arachnida</taxon>
        <taxon>Acari</taxon>
        <taxon>Parasitiformes</taxon>
        <taxon>Ixodida</taxon>
        <taxon>Ixodoidea</taxon>
        <taxon>Ixodidae</taxon>
        <taxon>Ixodinae</taxon>
        <taxon>Ixodes</taxon>
    </lineage>
</organism>
<accession>A0A6B0UD37</accession>
<evidence type="ECO:0000313" key="2">
    <source>
        <dbReference type="EMBL" id="MXU87167.1"/>
    </source>
</evidence>
<keyword evidence="1" id="KW-1133">Transmembrane helix</keyword>
<feature type="transmembrane region" description="Helical" evidence="1">
    <location>
        <begin position="39"/>
        <end position="58"/>
    </location>
</feature>
<sequence>MPACAMTSTVLVVSRSLGLWLAALLHGRMMDGPNTVAKLCSDILFCASFWLILTMWSIRNKVTCWFTSGSLLNKLSNMVFFSSWSCLLKASKNLG</sequence>